<organism evidence="2">
    <name type="scientific">Thalassiosira weissflogii</name>
    <name type="common">Marine diatom</name>
    <dbReference type="NCBI Taxonomy" id="1577725"/>
    <lineage>
        <taxon>Eukaryota</taxon>
        <taxon>Sar</taxon>
        <taxon>Stramenopiles</taxon>
        <taxon>Ochrophyta</taxon>
        <taxon>Bacillariophyta</taxon>
        <taxon>Coscinodiscophyceae</taxon>
        <taxon>Thalassiosirophycidae</taxon>
        <taxon>Thalassiosirales</taxon>
        <taxon>Thalassiosiraceae</taxon>
        <taxon>Conticribra</taxon>
    </lineage>
</organism>
<evidence type="ECO:0000256" key="1">
    <source>
        <dbReference type="SAM" id="MobiDB-lite"/>
    </source>
</evidence>
<evidence type="ECO:0000313" key="2">
    <source>
        <dbReference type="EMBL" id="AAQ56178.1"/>
    </source>
</evidence>
<sequence>MPGPQAGANVTKGFKGLMEVDVVPNTKNYWQSSMCPVNVHWHLGTEHYSVGEYDENGSGPNGNVGVPYRRTLAEGEVQDGFRCHHYDPDDEAYTRPYEWKHCIGMEVGETYEVHWPHSGAGACGTTYQYQTPFYDGVFCNLDMETLQTLAPQDIANAVGVQGQIFTIVNDDTYYYPDLIRGWIVDEEMGMGQDIAMYTGSTTGESRSNEICSSYSPITWQVDRKCHKISASSFDKLCYDMKMQRDDMSDDLYAHGSRELVTPEYVANNQQTRRLTEKHEHNHSHGHSHVRGHQHHQWF</sequence>
<dbReference type="EMBL" id="AY348296">
    <property type="protein sequence ID" value="AAQ56178.1"/>
    <property type="molecule type" value="mRNA"/>
</dbReference>
<accession>Q6V8K7</accession>
<name>Q6V8K7_THAWE</name>
<proteinExistence type="evidence at transcript level"/>
<feature type="region of interest" description="Disordered" evidence="1">
    <location>
        <begin position="274"/>
        <end position="298"/>
    </location>
</feature>
<dbReference type="InterPro" id="IPR018883">
    <property type="entry name" value="Delta_CA"/>
</dbReference>
<feature type="compositionally biased region" description="Basic residues" evidence="1">
    <location>
        <begin position="280"/>
        <end position="298"/>
    </location>
</feature>
<dbReference type="AlphaFoldDB" id="Q6V8K7"/>
<protein>
    <submittedName>
        <fullName evidence="2">Intracellular carbonic anhydrase</fullName>
    </submittedName>
</protein>
<reference evidence="2" key="2">
    <citation type="submission" date="2003-07" db="EMBL/GenBank/DDBJ databases">
        <authorList>
            <person name="Roberts S.B."/>
            <person name="Lane T.W."/>
            <person name="Morel F.M.M."/>
        </authorList>
    </citation>
    <scope>NUCLEOTIDE SEQUENCE</scope>
</reference>
<reference evidence="2" key="1">
    <citation type="journal article" date="1997" name="J. Phycol.">
        <title>Carbonic anhydrase in the marine diatom Thalassiosira weissflogii (Bacillariophyceae).</title>
        <authorList>
            <person name="Roberts S.B."/>
            <person name="Lane T.W."/>
            <person name="Morel F.M.M."/>
        </authorList>
    </citation>
    <scope>NUCLEOTIDE SEQUENCE</scope>
</reference>
<dbReference type="Pfam" id="PF10563">
    <property type="entry name" value="CA_like"/>
    <property type="match status" value="1"/>
</dbReference>